<dbReference type="InterPro" id="IPR003870">
    <property type="entry name" value="DUF222"/>
</dbReference>
<keyword evidence="3" id="KW-1185">Reference proteome</keyword>
<sequence>LESLSRVLAALQVHAAGDLAARARAGRYDGEGATSPADLLATTLRVGRGEANRRLRLAKVFLPVTDPLTTATTAPAQPVLADAFFSGALSPELALMASSHTSDAAHLARAGRIGQDDVDRLEATLAGYARIEGPDFLRPVATRALDLLDPDGQQPTEGELSAKQGLFFHRPRRGLIHYDGYLT</sequence>
<dbReference type="Pfam" id="PF02720">
    <property type="entry name" value="DUF222"/>
    <property type="match status" value="1"/>
</dbReference>
<evidence type="ECO:0000313" key="2">
    <source>
        <dbReference type="EMBL" id="NVM97050.1"/>
    </source>
</evidence>
<reference evidence="2 3" key="1">
    <citation type="submission" date="2020-02" db="EMBL/GenBank/DDBJ databases">
        <title>Genome sequence of strain AETb3-4.</title>
        <authorList>
            <person name="Gao J."/>
            <person name="Zhang X."/>
        </authorList>
    </citation>
    <scope>NUCLEOTIDE SEQUENCE [LARGE SCALE GENOMIC DNA]</scope>
    <source>
        <strain evidence="2 3">AETb3-4</strain>
    </source>
</reference>
<accession>A0A7Y7IL10</accession>
<gene>
    <name evidence="2" type="ORF">G6034_19505</name>
</gene>
<comment type="caution">
    <text evidence="2">The sequence shown here is derived from an EMBL/GenBank/DDBJ whole genome shotgun (WGS) entry which is preliminary data.</text>
</comment>
<organism evidence="2 3">
    <name type="scientific">Arthrobacter wenxiniae</name>
    <dbReference type="NCBI Taxonomy" id="2713570"/>
    <lineage>
        <taxon>Bacteria</taxon>
        <taxon>Bacillati</taxon>
        <taxon>Actinomycetota</taxon>
        <taxon>Actinomycetes</taxon>
        <taxon>Micrococcales</taxon>
        <taxon>Micrococcaceae</taxon>
        <taxon>Arthrobacter</taxon>
    </lineage>
</organism>
<dbReference type="EMBL" id="JAAMFM010000087">
    <property type="protein sequence ID" value="NVM97050.1"/>
    <property type="molecule type" value="Genomic_DNA"/>
</dbReference>
<protein>
    <submittedName>
        <fullName evidence="2">DUF222 domain-containing protein</fullName>
    </submittedName>
</protein>
<dbReference type="RefSeq" id="WP_176636749.1">
    <property type="nucleotide sequence ID" value="NZ_JAAMFM010000087.1"/>
</dbReference>
<feature type="domain" description="DUF222" evidence="1">
    <location>
        <begin position="5"/>
        <end position="159"/>
    </location>
</feature>
<dbReference type="Proteomes" id="UP000543556">
    <property type="component" value="Unassembled WGS sequence"/>
</dbReference>
<feature type="non-terminal residue" evidence="2">
    <location>
        <position position="183"/>
    </location>
</feature>
<name>A0A7Y7IL10_9MICC</name>
<evidence type="ECO:0000313" key="3">
    <source>
        <dbReference type="Proteomes" id="UP000543556"/>
    </source>
</evidence>
<dbReference type="AlphaFoldDB" id="A0A7Y7IL10"/>
<evidence type="ECO:0000259" key="1">
    <source>
        <dbReference type="Pfam" id="PF02720"/>
    </source>
</evidence>
<proteinExistence type="predicted"/>
<feature type="non-terminal residue" evidence="2">
    <location>
        <position position="1"/>
    </location>
</feature>